<dbReference type="SUPFAM" id="SSF47336">
    <property type="entry name" value="ACP-like"/>
    <property type="match status" value="1"/>
</dbReference>
<dbReference type="SUPFAM" id="SSF56801">
    <property type="entry name" value="Acetyl-CoA synthetase-like"/>
    <property type="match status" value="1"/>
</dbReference>
<evidence type="ECO:0000256" key="1">
    <source>
        <dbReference type="ARBA" id="ARBA00022450"/>
    </source>
</evidence>
<dbReference type="InterPro" id="IPR036736">
    <property type="entry name" value="ACP-like_sf"/>
</dbReference>
<evidence type="ECO:0000313" key="5">
    <source>
        <dbReference type="Proteomes" id="UP001305414"/>
    </source>
</evidence>
<feature type="domain" description="Carrier" evidence="3">
    <location>
        <begin position="571"/>
        <end position="652"/>
    </location>
</feature>
<dbReference type="InterPro" id="IPR000873">
    <property type="entry name" value="AMP-dep_synth/lig_dom"/>
</dbReference>
<dbReference type="Gene3D" id="3.40.50.12780">
    <property type="entry name" value="N-terminal domain of ligase-like"/>
    <property type="match status" value="1"/>
</dbReference>
<dbReference type="InterPro" id="IPR051414">
    <property type="entry name" value="Adenylate-forming_Reductase"/>
</dbReference>
<reference evidence="4 5" key="1">
    <citation type="submission" date="2023-10" db="EMBL/GenBank/DDBJ databases">
        <title>Draft genome sequence of Xylaria bambusicola isolate GMP-LS, the root and basal stem rot pathogen of sugarcane in Indonesia.</title>
        <authorList>
            <person name="Selvaraj P."/>
            <person name="Muralishankar V."/>
            <person name="Muruganantham S."/>
            <person name="Sp S."/>
            <person name="Haryani S."/>
            <person name="Lau K.J.X."/>
            <person name="Naqvi N.I."/>
        </authorList>
    </citation>
    <scope>NUCLEOTIDE SEQUENCE [LARGE SCALE GENOMIC DNA]</scope>
    <source>
        <strain evidence="4">GMP-LS</strain>
    </source>
</reference>
<name>A0AAN7UN02_9PEZI</name>
<dbReference type="SUPFAM" id="SSF51735">
    <property type="entry name" value="NAD(P)-binding Rossmann-fold domains"/>
    <property type="match status" value="1"/>
</dbReference>
<dbReference type="Pfam" id="PF23562">
    <property type="entry name" value="AMP-binding_C_3"/>
    <property type="match status" value="1"/>
</dbReference>
<dbReference type="Pfam" id="PF00550">
    <property type="entry name" value="PP-binding"/>
    <property type="match status" value="1"/>
</dbReference>
<dbReference type="Pfam" id="PF00501">
    <property type="entry name" value="AMP-binding"/>
    <property type="match status" value="1"/>
</dbReference>
<keyword evidence="1" id="KW-0596">Phosphopantetheine</keyword>
<dbReference type="Gene3D" id="1.10.1200.10">
    <property type="entry name" value="ACP-like"/>
    <property type="match status" value="1"/>
</dbReference>
<dbReference type="InterPro" id="IPR042099">
    <property type="entry name" value="ANL_N_sf"/>
</dbReference>
<sequence length="1079" mass="119134">MADTLYLPLKHHEMDFRRAQFEILKDVSADGIQSAPGLIEFNAIHNGGRLFCLQQESRGQALQRVSYSQLWNAVRNCAIELSSNIATVKPARLVGEMLEVTETVAIFLESGLGLFVHLMALMGLGTPTVLLSARLSATAIRHLLQKTSAGVLLTSPRQWSSLSEAQRHEIGELVDVQFSYPYDLNLRPHSAGFTLAPVLDQFCGALILHSSGTTGLPKPIPHPQRYLLSFAACHEFSAEADVSGLSVSTLPLYHGFGLVSPLLALGIGKPCCFPAPASLPTAESTIELLSETRARSLLTVPSILEDAQRHLSDDELDVLRNLEFVVVGGGALNTDVATSLAGRGVKLLNHFGATEVGPIAPIAVPDSGYDWRYVRLRRDLEYELVPIVDGPSDIDIWQLNVRTIGHNSVFSLADKLKRRPGEGRDVQLLGRSDDLIVLANGEKVMPQILERSLGQLAGVQAALAFGEGRFEIGVLIEPSQQQLQDDNMDTLRQNLMDSIWAEIQILNPTLDSHARILDPTAICILDPGERLPRSDKGSVTRAEAYRQFDSEINSVYASLSSLEGDDARTELDLLNLEPTLLRFVQEYLPHAQTKSIDDDLFELGLDSLRAARLQQRISTQLLRTLPHEPQLGRFVYRYPSVRAMAARIQLLVSGDNDGNSIGIETVFENFQSFIDEFSTPMDGRRFGVRGYAVLLTGSTGSIGCHLLHTLAENAEVGEIICLVRPGRNALEGESDSESAFRRQKVALAEHGIELSPYAWLKITVITTRAWNPDCGLDPEPYQNICRRVTHVVHNAWPMDFNRTLASFGDQFKVLRNLLQLCLDASVMSSRRTRFVFHSSIAVVAKYGLITGDPGPVAETSIDDAKIPISMGYAQAKWVCERIIQNVAEAQHHNLDASIIRIGQIVGSTKRGAWSTTEHIPAILKTAQSLGKFPDIQGNASWLPVDTAAAVLSDILLCHDADQLVYHVENPVRRDWSGILNIFSAAISSEVERVSFQEWLELVTEIQTRAVSDQNIAERHPAVGLLEFLKSEFETVGTGNLILDTRQACDVSTRLRNTLAIEDDLLRLFIQHWRSSRFIE</sequence>
<evidence type="ECO:0000313" key="4">
    <source>
        <dbReference type="EMBL" id="KAK5628286.1"/>
    </source>
</evidence>
<comment type="caution">
    <text evidence="4">The sequence shown here is derived from an EMBL/GenBank/DDBJ whole genome shotgun (WGS) entry which is preliminary data.</text>
</comment>
<gene>
    <name evidence="4" type="ORF">RRF57_004001</name>
</gene>
<protein>
    <recommendedName>
        <fullName evidence="3">Carrier domain-containing protein</fullName>
    </recommendedName>
</protein>
<dbReference type="PANTHER" id="PTHR43439">
    <property type="entry name" value="PHENYLACETATE-COENZYME A LIGASE"/>
    <property type="match status" value="1"/>
</dbReference>
<accession>A0AAN7UN02</accession>
<dbReference type="Pfam" id="PF07993">
    <property type="entry name" value="NAD_binding_4"/>
    <property type="match status" value="1"/>
</dbReference>
<keyword evidence="2" id="KW-0597">Phosphoprotein</keyword>
<keyword evidence="5" id="KW-1185">Reference proteome</keyword>
<dbReference type="InterPro" id="IPR036291">
    <property type="entry name" value="NAD(P)-bd_dom_sf"/>
</dbReference>
<proteinExistence type="predicted"/>
<evidence type="ECO:0000256" key="2">
    <source>
        <dbReference type="ARBA" id="ARBA00022553"/>
    </source>
</evidence>
<dbReference type="Gene3D" id="3.40.50.720">
    <property type="entry name" value="NAD(P)-binding Rossmann-like Domain"/>
    <property type="match status" value="1"/>
</dbReference>
<dbReference type="PROSITE" id="PS00455">
    <property type="entry name" value="AMP_BINDING"/>
    <property type="match status" value="1"/>
</dbReference>
<evidence type="ECO:0000259" key="3">
    <source>
        <dbReference type="PROSITE" id="PS50075"/>
    </source>
</evidence>
<dbReference type="Proteomes" id="UP001305414">
    <property type="component" value="Unassembled WGS sequence"/>
</dbReference>
<organism evidence="4 5">
    <name type="scientific">Xylaria bambusicola</name>
    <dbReference type="NCBI Taxonomy" id="326684"/>
    <lineage>
        <taxon>Eukaryota</taxon>
        <taxon>Fungi</taxon>
        <taxon>Dikarya</taxon>
        <taxon>Ascomycota</taxon>
        <taxon>Pezizomycotina</taxon>
        <taxon>Sordariomycetes</taxon>
        <taxon>Xylariomycetidae</taxon>
        <taxon>Xylariales</taxon>
        <taxon>Xylariaceae</taxon>
        <taxon>Xylaria</taxon>
    </lineage>
</organism>
<dbReference type="InterPro" id="IPR009081">
    <property type="entry name" value="PP-bd_ACP"/>
</dbReference>
<dbReference type="InterPro" id="IPR013120">
    <property type="entry name" value="FAR_NAD-bd"/>
</dbReference>
<dbReference type="AlphaFoldDB" id="A0AAN7UN02"/>
<dbReference type="PANTHER" id="PTHR43439:SF2">
    <property type="entry name" value="ENZYME, PUTATIVE (JCVI)-RELATED"/>
    <property type="match status" value="1"/>
</dbReference>
<dbReference type="InterPro" id="IPR020845">
    <property type="entry name" value="AMP-binding_CS"/>
</dbReference>
<dbReference type="EMBL" id="JAWHQM010000008">
    <property type="protein sequence ID" value="KAK5628286.1"/>
    <property type="molecule type" value="Genomic_DNA"/>
</dbReference>
<dbReference type="PROSITE" id="PS50075">
    <property type="entry name" value="CARRIER"/>
    <property type="match status" value="1"/>
</dbReference>